<feature type="repeat" description="PPR" evidence="2">
    <location>
        <begin position="113"/>
        <end position="143"/>
    </location>
</feature>
<dbReference type="EMBL" id="CP126653">
    <property type="protein sequence ID" value="WJZ88942.1"/>
    <property type="molecule type" value="Genomic_DNA"/>
</dbReference>
<evidence type="ECO:0000313" key="4">
    <source>
        <dbReference type="Proteomes" id="UP001227230"/>
    </source>
</evidence>
<evidence type="ECO:0000256" key="2">
    <source>
        <dbReference type="PROSITE-ProRule" id="PRU00708"/>
    </source>
</evidence>
<dbReference type="Pfam" id="PF20431">
    <property type="entry name" value="E_motif"/>
    <property type="match status" value="1"/>
</dbReference>
<dbReference type="InterPro" id="IPR002885">
    <property type="entry name" value="PPR_rpt"/>
</dbReference>
<feature type="repeat" description="PPR" evidence="2">
    <location>
        <begin position="280"/>
        <end position="314"/>
    </location>
</feature>
<dbReference type="PANTHER" id="PTHR47926">
    <property type="entry name" value="PENTATRICOPEPTIDE REPEAT-CONTAINING PROTEIN"/>
    <property type="match status" value="1"/>
</dbReference>
<dbReference type="PANTHER" id="PTHR47926:SF342">
    <property type="entry name" value="TETRATRICOPEPTIDE-LIKE HELICAL DOMAIN-CONTAINING PROTEIN-RELATED"/>
    <property type="match status" value="1"/>
</dbReference>
<dbReference type="Pfam" id="PF01535">
    <property type="entry name" value="PPR"/>
    <property type="match status" value="1"/>
</dbReference>
<dbReference type="Gene3D" id="1.25.40.10">
    <property type="entry name" value="Tetratricopeptide repeat domain"/>
    <property type="match status" value="4"/>
</dbReference>
<dbReference type="Proteomes" id="UP001227230">
    <property type="component" value="Chromosome 6"/>
</dbReference>
<sequence>MSFRLPSYLLRRTLPEVCKTTYQLRSRAVTTQTNRLALFPGNDFFSCNSHIACDTDEKQSSVDLKLLAQLQQHGSAPTAHILNRMVSSCAKSGSVFVGIQLHSTIIKVGFDSNVYICSALVDMYGKCGAVSSAQRLFDEMPHRNVVTWNSLISGYLHVGCPEIAIELFLEMVKVGIDPTPFSVSAVLVGCWRMEDTKLGIQVHGLSMKCGFCYNIVVGTCLIDLYSKGWNIDASRLMFDLMPERNIITWTSMVAGYAHCQQPVAAMVLVRDMQRLGIRLNYVTYNCLLSSFSSSNDLDHCKQVHCRIIREGLESNSYLEVTLVTVYSECSSSSLEDFNKVCSGVTRWDQISWNAVIGGLSNLGNGEAALKCFSKMRQAGIDMDLFTFTSVLRAIGMISTLDEGKQIHALVLKAGYGSNLNVQNGLVSMYARCGSINDAKRVFSLMDRHDVISWNSLLSGCAYHGYGREAVELFEQMRRSGVKPDNTTFLVVLSACRHVGLLDKGLEYFDLMRNDYSLESPTTEHYSSMVDLFSRAGYLSEAEDFINTMPIEPGPSVYKALLSACQVHGNVEIAVRCAKKLLQMCPNDPVIYVLLSNVQATVGYWDNVASIRKVMCDRGVRKEPGYSWI</sequence>
<evidence type="ECO:0000313" key="3">
    <source>
        <dbReference type="EMBL" id="WJZ88942.1"/>
    </source>
</evidence>
<keyword evidence="1" id="KW-0677">Repeat</keyword>
<organism evidence="3 4">
    <name type="scientific">Vitis vinifera</name>
    <name type="common">Grape</name>
    <dbReference type="NCBI Taxonomy" id="29760"/>
    <lineage>
        <taxon>Eukaryota</taxon>
        <taxon>Viridiplantae</taxon>
        <taxon>Streptophyta</taxon>
        <taxon>Embryophyta</taxon>
        <taxon>Tracheophyta</taxon>
        <taxon>Spermatophyta</taxon>
        <taxon>Magnoliopsida</taxon>
        <taxon>eudicotyledons</taxon>
        <taxon>Gunneridae</taxon>
        <taxon>Pentapetalae</taxon>
        <taxon>rosids</taxon>
        <taxon>Vitales</taxon>
        <taxon>Vitaceae</taxon>
        <taxon>Viteae</taxon>
        <taxon>Vitis</taxon>
    </lineage>
</organism>
<feature type="repeat" description="PPR" evidence="2">
    <location>
        <begin position="449"/>
        <end position="483"/>
    </location>
</feature>
<dbReference type="InterPro" id="IPR011990">
    <property type="entry name" value="TPR-like_helical_dom_sf"/>
</dbReference>
<keyword evidence="4" id="KW-1185">Reference proteome</keyword>
<reference evidence="3 4" key="1">
    <citation type="journal article" date="2023" name="Hortic Res">
        <title>The complete reference genome for grapevine (Vitis vinifera L.) genetics and breeding.</title>
        <authorList>
            <person name="Shi X."/>
            <person name="Cao S."/>
            <person name="Wang X."/>
            <person name="Huang S."/>
            <person name="Wang Y."/>
            <person name="Liu Z."/>
            <person name="Liu W."/>
            <person name="Leng X."/>
            <person name="Peng Y."/>
            <person name="Wang N."/>
            <person name="Wang Y."/>
            <person name="Ma Z."/>
            <person name="Xu X."/>
            <person name="Zhang F."/>
            <person name="Xue H."/>
            <person name="Zhong H."/>
            <person name="Wang Y."/>
            <person name="Zhang K."/>
            <person name="Velt A."/>
            <person name="Avia K."/>
            <person name="Holtgrawe D."/>
            <person name="Grimplet J."/>
            <person name="Matus J.T."/>
            <person name="Ware D."/>
            <person name="Wu X."/>
            <person name="Wang H."/>
            <person name="Liu C."/>
            <person name="Fang Y."/>
            <person name="Rustenholz C."/>
            <person name="Cheng Z."/>
            <person name="Xiao H."/>
            <person name="Zhou Y."/>
        </authorList>
    </citation>
    <scope>NUCLEOTIDE SEQUENCE [LARGE SCALE GENOMIC DNA]</scope>
    <source>
        <strain evidence="4">cv. Pinot noir / PN40024</strain>
        <tissue evidence="3">Leaf</tissue>
    </source>
</reference>
<evidence type="ECO:0008006" key="5">
    <source>
        <dbReference type="Google" id="ProtNLM"/>
    </source>
</evidence>
<dbReference type="Pfam" id="PF13041">
    <property type="entry name" value="PPR_2"/>
    <property type="match status" value="4"/>
</dbReference>
<feature type="repeat" description="PPR" evidence="2">
    <location>
        <begin position="245"/>
        <end position="279"/>
    </location>
</feature>
<evidence type="ECO:0000256" key="1">
    <source>
        <dbReference type="ARBA" id="ARBA00022737"/>
    </source>
</evidence>
<feature type="repeat" description="PPR" evidence="2">
    <location>
        <begin position="144"/>
        <end position="178"/>
    </location>
</feature>
<dbReference type="InterPro" id="IPR046960">
    <property type="entry name" value="PPR_At4g14850-like_plant"/>
</dbReference>
<name>A0ABY9C1Y5_VITVI</name>
<protein>
    <recommendedName>
        <fullName evidence="5">Pentatricopeptide repeat-containing protein</fullName>
    </recommendedName>
</protein>
<feature type="repeat" description="PPR" evidence="2">
    <location>
        <begin position="348"/>
        <end position="382"/>
    </location>
</feature>
<dbReference type="InterPro" id="IPR046848">
    <property type="entry name" value="E_motif"/>
</dbReference>
<accession>A0ABY9C1Y5</accession>
<dbReference type="NCBIfam" id="TIGR00756">
    <property type="entry name" value="PPR"/>
    <property type="match status" value="5"/>
</dbReference>
<gene>
    <name evidence="3" type="ORF">VitviT2T_008200</name>
</gene>
<proteinExistence type="predicted"/>
<dbReference type="PROSITE" id="PS51375">
    <property type="entry name" value="PPR"/>
    <property type="match status" value="6"/>
</dbReference>